<keyword evidence="1" id="KW-0812">Transmembrane</keyword>
<proteinExistence type="predicted"/>
<dbReference type="Proteomes" id="UP000501812">
    <property type="component" value="Chromosome"/>
</dbReference>
<dbReference type="AlphaFoldDB" id="A0A858RLU4"/>
<dbReference type="KEGG" id="luo:HHL09_18545"/>
<feature type="transmembrane region" description="Helical" evidence="1">
    <location>
        <begin position="30"/>
        <end position="46"/>
    </location>
</feature>
<keyword evidence="1" id="KW-1133">Transmembrane helix</keyword>
<keyword evidence="1" id="KW-0472">Membrane</keyword>
<sequence length="135" mass="14734">MAAITGPLLFFTGFLLLATGHDPWAPLPVVLGGVLALCFPILEIIGAKPPKSERGVRLWGRILAFGLTSFWILQIPEAGALIDRVLGGALWDWKIITAASLWTLLAIHSNLHAVSRMTDEMIYRHLAKGQAPDQE</sequence>
<evidence type="ECO:0000313" key="2">
    <source>
        <dbReference type="EMBL" id="QJE97695.1"/>
    </source>
</evidence>
<protein>
    <submittedName>
        <fullName evidence="2">Uncharacterized protein</fullName>
    </submittedName>
</protein>
<accession>A0A858RLU4</accession>
<feature type="transmembrane region" description="Helical" evidence="1">
    <location>
        <begin position="95"/>
        <end position="114"/>
    </location>
</feature>
<name>A0A858RLU4_9BACT</name>
<reference evidence="2 3" key="1">
    <citation type="submission" date="2020-04" db="EMBL/GenBank/DDBJ databases">
        <title>Luteolibacter sp. G-1-1-1 isolated from soil.</title>
        <authorList>
            <person name="Dahal R.H."/>
        </authorList>
    </citation>
    <scope>NUCLEOTIDE SEQUENCE [LARGE SCALE GENOMIC DNA]</scope>
    <source>
        <strain evidence="2 3">G-1-1-1</strain>
    </source>
</reference>
<keyword evidence="3" id="KW-1185">Reference proteome</keyword>
<evidence type="ECO:0000256" key="1">
    <source>
        <dbReference type="SAM" id="Phobius"/>
    </source>
</evidence>
<dbReference type="RefSeq" id="WP_169456121.1">
    <property type="nucleotide sequence ID" value="NZ_CP051774.1"/>
</dbReference>
<evidence type="ECO:0000313" key="3">
    <source>
        <dbReference type="Proteomes" id="UP000501812"/>
    </source>
</evidence>
<dbReference type="EMBL" id="CP051774">
    <property type="protein sequence ID" value="QJE97695.1"/>
    <property type="molecule type" value="Genomic_DNA"/>
</dbReference>
<gene>
    <name evidence="2" type="ORF">HHL09_18545</name>
</gene>
<feature type="transmembrane region" description="Helical" evidence="1">
    <location>
        <begin position="58"/>
        <end position="75"/>
    </location>
</feature>
<organism evidence="2 3">
    <name type="scientific">Luteolibacter luteus</name>
    <dbReference type="NCBI Taxonomy" id="2728835"/>
    <lineage>
        <taxon>Bacteria</taxon>
        <taxon>Pseudomonadati</taxon>
        <taxon>Verrucomicrobiota</taxon>
        <taxon>Verrucomicrobiia</taxon>
        <taxon>Verrucomicrobiales</taxon>
        <taxon>Verrucomicrobiaceae</taxon>
        <taxon>Luteolibacter</taxon>
    </lineage>
</organism>